<dbReference type="Proteomes" id="UP000289486">
    <property type="component" value="Segment"/>
</dbReference>
<keyword evidence="2" id="KW-1185">Reference proteome</keyword>
<reference evidence="1 2" key="1">
    <citation type="submission" date="2019-01" db="EMBL/GenBank/DDBJ databases">
        <title>Complete genome sequence of Pantoea phage vB_PagM_LIET2.</title>
        <authorList>
            <person name="Truncaite L."/>
            <person name="Simoliuniene M."/>
            <person name="Kazlauskas D."/>
            <person name="Meskys R."/>
            <person name="Simoliunas E."/>
        </authorList>
    </citation>
    <scope>NUCLEOTIDE SEQUENCE [LARGE SCALE GENOMIC DNA]</scope>
</reference>
<accession>A0A411AW37</accession>
<proteinExistence type="predicted"/>
<gene>
    <name evidence="1" type="ORF">LIET2_gp033</name>
</gene>
<evidence type="ECO:0000313" key="2">
    <source>
        <dbReference type="Proteomes" id="UP000289486"/>
    </source>
</evidence>
<sequence length="56" mass="6601">MVQIYARKNGVQHQVLCRCGHSWFYPEYRADDTGYECTTCRVKYTGKGENVQREPK</sequence>
<dbReference type="EMBL" id="MK388689">
    <property type="protein sequence ID" value="QAX92285.1"/>
    <property type="molecule type" value="Genomic_DNA"/>
</dbReference>
<organism evidence="1 2">
    <name type="scientific">Pantoea phage vB_PagM_LIET2</name>
    <dbReference type="NCBI Taxonomy" id="2508071"/>
    <lineage>
        <taxon>Viruses</taxon>
        <taxon>Duplodnaviria</taxon>
        <taxon>Heunggongvirae</taxon>
        <taxon>Uroviricota</taxon>
        <taxon>Caudoviricetes</taxon>
        <taxon>Lietduovirus</taxon>
        <taxon>Lietduovirus LIET2</taxon>
    </lineage>
</organism>
<protein>
    <submittedName>
        <fullName evidence="1">Uncharacterized protein</fullName>
    </submittedName>
</protein>
<name>A0A411AW37_9CAUD</name>
<evidence type="ECO:0000313" key="1">
    <source>
        <dbReference type="EMBL" id="QAX92285.1"/>
    </source>
</evidence>